<dbReference type="SUPFAM" id="SSF81901">
    <property type="entry name" value="HCP-like"/>
    <property type="match status" value="4"/>
</dbReference>
<feature type="non-terminal residue" evidence="5">
    <location>
        <position position="1407"/>
    </location>
</feature>
<gene>
    <name evidence="5" type="ORF">ACFPUY_15760</name>
</gene>
<keyword evidence="6" id="KW-1185">Reference proteome</keyword>
<dbReference type="InterPro" id="IPR019734">
    <property type="entry name" value="TPR_rpt"/>
</dbReference>
<dbReference type="Gene3D" id="1.25.40.10">
    <property type="entry name" value="Tetratricopeptide repeat domain"/>
    <property type="match status" value="6"/>
</dbReference>
<feature type="region of interest" description="Disordered" evidence="4">
    <location>
        <begin position="679"/>
        <end position="739"/>
    </location>
</feature>
<dbReference type="EMBL" id="JBHSNW010000007">
    <property type="protein sequence ID" value="MFC5816553.1"/>
    <property type="molecule type" value="Genomic_DNA"/>
</dbReference>
<sequence>MTSEQLGPAMDRWEAGDLEGAAALFREVAATGDAQASHLLACLLEEQGDLDGAEAAHRAVIQSGDPVYGQRSAMAMGMMLINAREWPAAHRVLSIAADGADFEVAALAETAMVLVCTELGDEAGAGQALDRARRSGSPAVAELAARLRLPDFPPAGSARELYEQARDEDDYRELLTGGDPEVVSLSAFRLYRQYADEERFEEARAVCEHAVAAGHPDHLSMAYKLLGAVLVDLGEYAESVAAYARAAEDPRPEMRLPALLEQAKVIGHLGDEDRTKAIFRRVIASGQREYALEAQACLAQLHTEAGEVAEALDALRVVLTAGESEWASVSVTLLAMLLERHAEAYEEIMELVCAASRHPDPDAAFKAALLLDHDARREPLSDPVEEQALQDADEGLAQLRAGDLAEARRLLRRAADSGAGAQAVRAMMALAELELGEGDREQADELLTYVAEGEDVPQGFTAAFLLCLLERSGDEPHPVLRAVVAHQRLGREEGLARYREAMDAADPGVAAVGTAVFAQVAGSLGLDLSEAAGLLRRAAGSGDPLALSYAAVIGRDVLRERDEAADLLRRARLGGHPALAPWVAHALAGMTDELALAREAYTEALSSTHEGLRREAAAGLARVYEEQGDLLAACRLHERVIAHGGRDAVRAAWLLGLTRVRLDDLEGARAAFELVPDGAGDRASGGRVASEGQTASESRSTSGDRSASDSRSVSDVPSVSESRVASGMVSEGRDSYGELGSDAAEDRAVGFEGAAASGVVSDGRDSYGEFGRYGRALLDREFSAAGRALGGIGGEVRGLAAMLAMQSAHAWQRRGDREAADSALTLALDSGHAGVVQEAACYLGALRQESGDLAGAASAWELAAEGDDDRLAAMALRHLGAVRQSAGRHDDAASAYRRALDRDPADVRAATRLADALVAAGRLPEAHALLPAHSPHDAALHLARSLRTHGHLTEAITTLQAARARGAQPDIPLGAASGEVGTALGGEDPTPGEHVGAVGEAAPGERAAIVGEGRTGLGGDHAFGERAAVVGVLGGEGELLLGELLAQGGDSRGAWEAFERAAGGADERAAAVARARLGRASAEELPWALAALGEREAALTALAGVAGSAEMAELLLALHEDDVAEVRHLLVERPAAESYDEVLAAARGLDGEEPAEELYRMLVELGEPRVSAQARLGLGGVLAGRGEHCRAELCLLPATGDEDAAAHAWEGIGRARRARGDLDGAAEALHAAMPGSAVQLAELRRERGDGEGARAALAAGVAAGDLESLRHLLVVLLEQQAYEEVKEQAERAAGTGDQETVTMGYWAWGEACRSGGDLAGAVLMLRKAVEAGYRRAVPAVRGDLARALRALGDAAGAAEEARLAIESEDADAAAQAALDLGCWLHEDGDPLGAADAFAVAVGAGGGA</sequence>
<organism evidence="5 6">
    <name type="scientific">Nonomuraea harbinensis</name>
    <dbReference type="NCBI Taxonomy" id="1286938"/>
    <lineage>
        <taxon>Bacteria</taxon>
        <taxon>Bacillati</taxon>
        <taxon>Actinomycetota</taxon>
        <taxon>Actinomycetes</taxon>
        <taxon>Streptosporangiales</taxon>
        <taxon>Streptosporangiaceae</taxon>
        <taxon>Nonomuraea</taxon>
    </lineage>
</organism>
<dbReference type="PANTHER" id="PTHR45586">
    <property type="entry name" value="TPR REPEAT-CONTAINING PROTEIN PA4667"/>
    <property type="match status" value="1"/>
</dbReference>
<dbReference type="SUPFAM" id="SSF48452">
    <property type="entry name" value="TPR-like"/>
    <property type="match status" value="1"/>
</dbReference>
<dbReference type="InterPro" id="IPR011990">
    <property type="entry name" value="TPR-like_helical_dom_sf"/>
</dbReference>
<keyword evidence="1" id="KW-0677">Repeat</keyword>
<protein>
    <submittedName>
        <fullName evidence="5">Tetratricopeptide repeat protein</fullName>
    </submittedName>
</protein>
<feature type="repeat" description="TPR" evidence="3">
    <location>
        <begin position="873"/>
        <end position="906"/>
    </location>
</feature>
<evidence type="ECO:0000313" key="6">
    <source>
        <dbReference type="Proteomes" id="UP001596096"/>
    </source>
</evidence>
<dbReference type="Pfam" id="PF13432">
    <property type="entry name" value="TPR_16"/>
    <property type="match status" value="2"/>
</dbReference>
<comment type="caution">
    <text evidence="5">The sequence shown here is derived from an EMBL/GenBank/DDBJ whole genome shotgun (WGS) entry which is preliminary data.</text>
</comment>
<evidence type="ECO:0000256" key="1">
    <source>
        <dbReference type="ARBA" id="ARBA00022737"/>
    </source>
</evidence>
<dbReference type="Pfam" id="PF14559">
    <property type="entry name" value="TPR_19"/>
    <property type="match status" value="1"/>
</dbReference>
<evidence type="ECO:0000256" key="2">
    <source>
        <dbReference type="ARBA" id="ARBA00022803"/>
    </source>
</evidence>
<proteinExistence type="predicted"/>
<dbReference type="SMART" id="SM00028">
    <property type="entry name" value="TPR"/>
    <property type="match status" value="5"/>
</dbReference>
<evidence type="ECO:0000313" key="5">
    <source>
        <dbReference type="EMBL" id="MFC5816553.1"/>
    </source>
</evidence>
<evidence type="ECO:0000256" key="3">
    <source>
        <dbReference type="PROSITE-ProRule" id="PRU00339"/>
    </source>
</evidence>
<evidence type="ECO:0000256" key="4">
    <source>
        <dbReference type="SAM" id="MobiDB-lite"/>
    </source>
</evidence>
<reference evidence="6" key="1">
    <citation type="journal article" date="2019" name="Int. J. Syst. Evol. Microbiol.">
        <title>The Global Catalogue of Microorganisms (GCM) 10K type strain sequencing project: providing services to taxonomists for standard genome sequencing and annotation.</title>
        <authorList>
            <consortium name="The Broad Institute Genomics Platform"/>
            <consortium name="The Broad Institute Genome Sequencing Center for Infectious Disease"/>
            <person name="Wu L."/>
            <person name="Ma J."/>
        </authorList>
    </citation>
    <scope>NUCLEOTIDE SEQUENCE [LARGE SCALE GENOMIC DNA]</scope>
    <source>
        <strain evidence="6">CGMCC 4.7106</strain>
    </source>
</reference>
<dbReference type="PANTHER" id="PTHR45586:SF1">
    <property type="entry name" value="LIPOPOLYSACCHARIDE ASSEMBLY PROTEIN B"/>
    <property type="match status" value="1"/>
</dbReference>
<dbReference type="PROSITE" id="PS50005">
    <property type="entry name" value="TPR"/>
    <property type="match status" value="1"/>
</dbReference>
<dbReference type="Proteomes" id="UP001596096">
    <property type="component" value="Unassembled WGS sequence"/>
</dbReference>
<dbReference type="InterPro" id="IPR051012">
    <property type="entry name" value="CellSynth/LPSAsmb/PSIAsmb"/>
</dbReference>
<accession>A0ABW1BTF1</accession>
<dbReference type="RefSeq" id="WP_378524876.1">
    <property type="nucleotide sequence ID" value="NZ_JBHSNW010000007.1"/>
</dbReference>
<name>A0ABW1BTF1_9ACTN</name>
<keyword evidence="2 3" id="KW-0802">TPR repeat</keyword>
<feature type="compositionally biased region" description="Low complexity" evidence="4">
    <location>
        <begin position="696"/>
        <end position="724"/>
    </location>
</feature>